<dbReference type="AlphaFoldDB" id="A0A558AJ56"/>
<dbReference type="InterPro" id="IPR029032">
    <property type="entry name" value="AhpD-like"/>
</dbReference>
<evidence type="ECO:0000313" key="4">
    <source>
        <dbReference type="Proteomes" id="UP000318578"/>
    </source>
</evidence>
<organism evidence="3 4">
    <name type="scientific">Amycolatopsis acidiphila</name>
    <dbReference type="NCBI Taxonomy" id="715473"/>
    <lineage>
        <taxon>Bacteria</taxon>
        <taxon>Bacillati</taxon>
        <taxon>Actinomycetota</taxon>
        <taxon>Actinomycetes</taxon>
        <taxon>Pseudonocardiales</taxon>
        <taxon>Pseudonocardiaceae</taxon>
        <taxon>Amycolatopsis</taxon>
    </lineage>
</organism>
<proteinExistence type="predicted"/>
<dbReference type="Pfam" id="PF02627">
    <property type="entry name" value="CMD"/>
    <property type="match status" value="1"/>
</dbReference>
<dbReference type="Gene3D" id="1.20.1290.10">
    <property type="entry name" value="AhpD-like"/>
    <property type="match status" value="1"/>
</dbReference>
<evidence type="ECO:0000313" key="3">
    <source>
        <dbReference type="EMBL" id="TVT24295.1"/>
    </source>
</evidence>
<protein>
    <submittedName>
        <fullName evidence="3">Carboxymuconolactone decarboxylase family protein</fullName>
    </submittedName>
</protein>
<dbReference type="SUPFAM" id="SSF69118">
    <property type="entry name" value="AhpD-like"/>
    <property type="match status" value="1"/>
</dbReference>
<dbReference type="PANTHER" id="PTHR33570:SF9">
    <property type="entry name" value="BLL4600 PROTEIN"/>
    <property type="match status" value="1"/>
</dbReference>
<feature type="region of interest" description="Disordered" evidence="1">
    <location>
        <begin position="1"/>
        <end position="25"/>
    </location>
</feature>
<reference evidence="3 4" key="1">
    <citation type="submission" date="2019-07" db="EMBL/GenBank/DDBJ databases">
        <title>New species of Amycolatopsis and Streptomyces.</title>
        <authorList>
            <person name="Duangmal K."/>
            <person name="Teo W.F.A."/>
            <person name="Lipun K."/>
        </authorList>
    </citation>
    <scope>NUCLEOTIDE SEQUENCE [LARGE SCALE GENOMIC DNA]</scope>
    <source>
        <strain evidence="3 4">JCM 30562</strain>
    </source>
</reference>
<name>A0A558AJ56_9PSEU</name>
<dbReference type="OrthoDB" id="9802489at2"/>
<evidence type="ECO:0000259" key="2">
    <source>
        <dbReference type="Pfam" id="PF02627"/>
    </source>
</evidence>
<dbReference type="InterPro" id="IPR052512">
    <property type="entry name" value="4CMD/NDH-1_regulator"/>
</dbReference>
<gene>
    <name evidence="3" type="ORF">FNH06_06940</name>
</gene>
<dbReference type="InterPro" id="IPR003779">
    <property type="entry name" value="CMD-like"/>
</dbReference>
<dbReference type="PANTHER" id="PTHR33570">
    <property type="entry name" value="4-CARBOXYMUCONOLACTONE DECARBOXYLASE FAMILY PROTEIN"/>
    <property type="match status" value="1"/>
</dbReference>
<feature type="compositionally biased region" description="Gly residues" evidence="1">
    <location>
        <begin position="1"/>
        <end position="15"/>
    </location>
</feature>
<comment type="caution">
    <text evidence="3">The sequence shown here is derived from an EMBL/GenBank/DDBJ whole genome shotgun (WGS) entry which is preliminary data.</text>
</comment>
<dbReference type="GO" id="GO:0051920">
    <property type="term" value="F:peroxiredoxin activity"/>
    <property type="evidence" value="ECO:0007669"/>
    <property type="project" value="InterPro"/>
</dbReference>
<dbReference type="EMBL" id="VJZA01000007">
    <property type="protein sequence ID" value="TVT24295.1"/>
    <property type="molecule type" value="Genomic_DNA"/>
</dbReference>
<dbReference type="Proteomes" id="UP000318578">
    <property type="component" value="Unassembled WGS sequence"/>
</dbReference>
<feature type="domain" description="Carboxymuconolactone decarboxylase-like" evidence="2">
    <location>
        <begin position="100"/>
        <end position="182"/>
    </location>
</feature>
<keyword evidence="4" id="KW-1185">Reference proteome</keyword>
<sequence>MLGEGRGVRGAGGGPAAPALRLRPRPRSRAGVDACLRRGCHRAVPAFPAQAAGAGRVPGVVNGETEVTTNREAGHEVRRVLFGPDTDQALAAGAAGELAPELNRLADEMVFGQVWRDERLELKYRSLVTIAALVVLGREGQLRAHVLGGVRAGLSHQEIVAAVVHLAFYAGLPAAYASLEVVRGAFRELAGDQ</sequence>
<accession>A0A558AJ56</accession>
<evidence type="ECO:0000256" key="1">
    <source>
        <dbReference type="SAM" id="MobiDB-lite"/>
    </source>
</evidence>